<dbReference type="PANTHER" id="PTHR43179:SF12">
    <property type="entry name" value="GALACTOFURANOSYLTRANSFERASE GLFT2"/>
    <property type="match status" value="1"/>
</dbReference>
<evidence type="ECO:0000313" key="5">
    <source>
        <dbReference type="EMBL" id="QFG67407.1"/>
    </source>
</evidence>
<accession>A0A5J6V1G8</accession>
<evidence type="ECO:0000256" key="1">
    <source>
        <dbReference type="ARBA" id="ARBA00004776"/>
    </source>
</evidence>
<evidence type="ECO:0000256" key="2">
    <source>
        <dbReference type="ARBA" id="ARBA00006739"/>
    </source>
</evidence>
<evidence type="ECO:0000313" key="6">
    <source>
        <dbReference type="Proteomes" id="UP000326546"/>
    </source>
</evidence>
<proteinExistence type="inferred from homology"/>
<keyword evidence="6" id="KW-1185">Reference proteome</keyword>
<gene>
    <name evidence="5" type="ORF">FY030_00530</name>
</gene>
<dbReference type="RefSeq" id="WP_158059805.1">
    <property type="nucleotide sequence ID" value="NZ_CP044427.1"/>
</dbReference>
<comment type="similarity">
    <text evidence="2">Belongs to the glycosyltransferase 2 family.</text>
</comment>
<reference evidence="5 6" key="1">
    <citation type="submission" date="2019-09" db="EMBL/GenBank/DDBJ databases">
        <title>Serinicoccus pratensis sp. nov., isolated from meadow soil.</title>
        <authorList>
            <person name="Zhang W."/>
        </authorList>
    </citation>
    <scope>NUCLEOTIDE SEQUENCE [LARGE SCALE GENOMIC DNA]</scope>
    <source>
        <strain evidence="5 6">W204</strain>
    </source>
</reference>
<dbReference type="AlphaFoldDB" id="A0A5J6V1G8"/>
<evidence type="ECO:0000256" key="3">
    <source>
        <dbReference type="ARBA" id="ARBA00022676"/>
    </source>
</evidence>
<dbReference type="InterPro" id="IPR029044">
    <property type="entry name" value="Nucleotide-diphossugar_trans"/>
</dbReference>
<protein>
    <submittedName>
        <fullName evidence="5">Glycosyltransferase</fullName>
    </submittedName>
</protein>
<dbReference type="Gene3D" id="3.90.550.10">
    <property type="entry name" value="Spore Coat Polysaccharide Biosynthesis Protein SpsA, Chain A"/>
    <property type="match status" value="1"/>
</dbReference>
<dbReference type="GO" id="GO:0016757">
    <property type="term" value="F:glycosyltransferase activity"/>
    <property type="evidence" value="ECO:0007669"/>
    <property type="project" value="UniProtKB-KW"/>
</dbReference>
<name>A0A5J6V1G8_9MICO</name>
<dbReference type="Proteomes" id="UP000326546">
    <property type="component" value="Chromosome"/>
</dbReference>
<keyword evidence="4 5" id="KW-0808">Transferase</keyword>
<dbReference type="Gene3D" id="3.40.50.2000">
    <property type="entry name" value="Glycogen Phosphorylase B"/>
    <property type="match status" value="1"/>
</dbReference>
<dbReference type="KEGG" id="serw:FY030_00530"/>
<evidence type="ECO:0000256" key="4">
    <source>
        <dbReference type="ARBA" id="ARBA00022679"/>
    </source>
</evidence>
<keyword evidence="3" id="KW-0328">Glycosyltransferase</keyword>
<sequence>MTRLRHPLLHVVPGPAQHGVTRHGLGLHHHLAAVHGQDVELLRCRRLDELEDGALAGRVAVVQVTDRLVAGDAEAAVTTWRRLIGGVARLTAVLHDLPQRSDGRSRPARSRLYATLAASADEVVVASRHEWLLLAAVLRWACPLQAEAVLSRTRVVPLPIERAAAQGWEDPDPGEPGVLTVVTLGFVYPGKGLEEVVDAAALAARDPRLAGRRIEVRNLGRASEGHEDLLGQLQARAAAAGVTWSTSGWVDDADLPRLVATSAATVPVAAHRHVSASGSVATWLAAGRRPLVLTSRYAEELARRLPGAVRLVRPPDLARAVADALADPVTTVLRDGTPLGPSWAQAASALHEVATRPAVSVVVPYYRDQRLLDLILARLQAQTGVVGDLEVVVADDGSPEPPDVGAGPGVDLDALDRGVDAGAVRSIRVVRQHRDGFRASAARNLGARHSHGRVLCFLDGDTVPEDTYVAALQRTCLQAPTLALGRRRHAHLTGAWPPPPEDELPEPAWLDQGYRASDHLRAADDGSFRFVISAVMALTRPVWDAAGGFEEGLTGYGGEDWELAWRCWLAGADLCHVPEAVAWHDGPDLAGRAEQVAVVKNAETLRLSPLLPHPLVRGRGWTHPQPDVVAVVRTKGWTPGQVVVVVEALLRLGDVGVWAGPSALPPEVADPRVHPGSPDTAVLARARATVEVTRPVAVTRVPWTAYPLDLTGAVSLPRSPLVDQGTSGVRVTARRHKGRHHLHGEPMPPAWLPQDWVEPVQPEVVLERWRQGRP</sequence>
<comment type="pathway">
    <text evidence="1">Cell wall biogenesis; cell wall polysaccharide biosynthesis.</text>
</comment>
<organism evidence="5 6">
    <name type="scientific">Ornithinimicrobium pratense</name>
    <dbReference type="NCBI Taxonomy" id="2593973"/>
    <lineage>
        <taxon>Bacteria</taxon>
        <taxon>Bacillati</taxon>
        <taxon>Actinomycetota</taxon>
        <taxon>Actinomycetes</taxon>
        <taxon>Micrococcales</taxon>
        <taxon>Ornithinimicrobiaceae</taxon>
        <taxon>Ornithinimicrobium</taxon>
    </lineage>
</organism>
<dbReference type="OrthoDB" id="4120491at2"/>
<dbReference type="PANTHER" id="PTHR43179">
    <property type="entry name" value="RHAMNOSYLTRANSFERASE WBBL"/>
    <property type="match status" value="1"/>
</dbReference>
<dbReference type="EMBL" id="CP044427">
    <property type="protein sequence ID" value="QFG67407.1"/>
    <property type="molecule type" value="Genomic_DNA"/>
</dbReference>
<dbReference type="SUPFAM" id="SSF53756">
    <property type="entry name" value="UDP-Glycosyltransferase/glycogen phosphorylase"/>
    <property type="match status" value="1"/>
</dbReference>
<dbReference type="Pfam" id="PF13641">
    <property type="entry name" value="Glyco_tranf_2_3"/>
    <property type="match status" value="1"/>
</dbReference>
<dbReference type="SUPFAM" id="SSF53448">
    <property type="entry name" value="Nucleotide-diphospho-sugar transferases"/>
    <property type="match status" value="1"/>
</dbReference>